<keyword evidence="2" id="KW-1185">Reference proteome</keyword>
<name>A0A5N0T8E7_9GAMM</name>
<sequence>MVESHFEWDPVKDRSNQRKHGVAFQSAQYAFADPNRVIARDPRHSKEEDRYCCFGKVDGGVLTVRFTYRGRVIRIFGAGYWRQGKSIYEQENRLHR</sequence>
<protein>
    <submittedName>
        <fullName evidence="1">BrnT family toxin</fullName>
    </submittedName>
</protein>
<dbReference type="Pfam" id="PF04365">
    <property type="entry name" value="BrnT_toxin"/>
    <property type="match status" value="1"/>
</dbReference>
<comment type="caution">
    <text evidence="1">The sequence shown here is derived from an EMBL/GenBank/DDBJ whole genome shotgun (WGS) entry which is preliminary data.</text>
</comment>
<dbReference type="AlphaFoldDB" id="A0A5N0T8E7"/>
<organism evidence="1 2">
    <name type="scientific">Marinihelvus fidelis</name>
    <dbReference type="NCBI Taxonomy" id="2613842"/>
    <lineage>
        <taxon>Bacteria</taxon>
        <taxon>Pseudomonadati</taxon>
        <taxon>Pseudomonadota</taxon>
        <taxon>Gammaproteobacteria</taxon>
        <taxon>Chromatiales</taxon>
        <taxon>Wenzhouxiangellaceae</taxon>
        <taxon>Marinihelvus</taxon>
    </lineage>
</organism>
<dbReference type="Gene3D" id="3.10.450.530">
    <property type="entry name" value="Ribonuclease toxin, BrnT, of type II toxin-antitoxin system"/>
    <property type="match status" value="1"/>
</dbReference>
<dbReference type="InterPro" id="IPR038573">
    <property type="entry name" value="BrnT_sf"/>
</dbReference>
<dbReference type="RefSeq" id="WP_150864626.1">
    <property type="nucleotide sequence ID" value="NZ_VYXP01000006.1"/>
</dbReference>
<evidence type="ECO:0000313" key="1">
    <source>
        <dbReference type="EMBL" id="KAA9130988.1"/>
    </source>
</evidence>
<accession>A0A5N0T8E7</accession>
<reference evidence="1 2" key="1">
    <citation type="submission" date="2019-09" db="EMBL/GenBank/DDBJ databases">
        <title>Wenzhouxiangella sp. Genome sequencing and assembly.</title>
        <authorList>
            <person name="Zhang R."/>
        </authorList>
    </citation>
    <scope>NUCLEOTIDE SEQUENCE [LARGE SCALE GENOMIC DNA]</scope>
    <source>
        <strain evidence="1 2">W260</strain>
    </source>
</reference>
<evidence type="ECO:0000313" key="2">
    <source>
        <dbReference type="Proteomes" id="UP000325372"/>
    </source>
</evidence>
<dbReference type="InterPro" id="IPR007460">
    <property type="entry name" value="BrnT_toxin"/>
</dbReference>
<dbReference type="EMBL" id="VYXP01000006">
    <property type="protein sequence ID" value="KAA9130988.1"/>
    <property type="molecule type" value="Genomic_DNA"/>
</dbReference>
<gene>
    <name evidence="1" type="ORF">F3N42_11605</name>
</gene>
<dbReference type="Proteomes" id="UP000325372">
    <property type="component" value="Unassembled WGS sequence"/>
</dbReference>
<proteinExistence type="predicted"/>